<gene>
    <name evidence="2" type="ORF">LVJ82_10220</name>
</gene>
<evidence type="ECO:0000259" key="1">
    <source>
        <dbReference type="PROSITE" id="PS51186"/>
    </source>
</evidence>
<dbReference type="InterPro" id="IPR051531">
    <property type="entry name" value="N-acetyltransferase"/>
</dbReference>
<sequence length="177" mass="20829">MFDTDRLILRHWQHSDLDHLHRLCSNVEVMRYFPNIQDRAASKQMLQRFQNAFMWHPDYGVWALELKQTGAFVGMLGLQNCNLPFDFMPKIEILWRLLPQYWSQGLALEAALCVQDYALNHLRLPALTAYTSYPNLPSQKLMQRMGMHARLSFHHPMLPLQHQLNRHIAYISTASDI</sequence>
<evidence type="ECO:0000313" key="2">
    <source>
        <dbReference type="EMBL" id="UOO87867.1"/>
    </source>
</evidence>
<evidence type="ECO:0000313" key="3">
    <source>
        <dbReference type="Proteomes" id="UP000832011"/>
    </source>
</evidence>
<dbReference type="PROSITE" id="PS51186">
    <property type="entry name" value="GNAT"/>
    <property type="match status" value="1"/>
</dbReference>
<feature type="domain" description="N-acetyltransferase" evidence="1">
    <location>
        <begin position="7"/>
        <end position="165"/>
    </location>
</feature>
<dbReference type="PANTHER" id="PTHR43792:SF1">
    <property type="entry name" value="N-ACETYLTRANSFERASE DOMAIN-CONTAINING PROTEIN"/>
    <property type="match status" value="1"/>
</dbReference>
<dbReference type="InterPro" id="IPR000182">
    <property type="entry name" value="GNAT_dom"/>
</dbReference>
<dbReference type="EMBL" id="CP091511">
    <property type="protein sequence ID" value="UOO87867.1"/>
    <property type="molecule type" value="Genomic_DNA"/>
</dbReference>
<proteinExistence type="predicted"/>
<reference evidence="2 3" key="1">
    <citation type="journal article" date="2022" name="Res Sq">
        <title>Evolution of multicellular longitudinally dividing oral cavity symbionts (Neisseriaceae).</title>
        <authorList>
            <person name="Nyongesa S."/>
            <person name="Weber P."/>
            <person name="Bernet E."/>
            <person name="Pullido F."/>
            <person name="Nieckarz M."/>
            <person name="Delaby M."/>
            <person name="Nieves C."/>
            <person name="Viehboeck T."/>
            <person name="Krause N."/>
            <person name="Rivera-Millot A."/>
            <person name="Nakamura A."/>
            <person name="Vischer N."/>
            <person name="VanNieuwenhze M."/>
            <person name="Brun Y."/>
            <person name="Cava F."/>
            <person name="Bulgheresi S."/>
            <person name="Veyrier F."/>
        </authorList>
    </citation>
    <scope>NUCLEOTIDE SEQUENCE [LARGE SCALE GENOMIC DNA]</scope>
    <source>
        <strain evidence="2 3">SN4</strain>
    </source>
</reference>
<name>A0ABY4E386_9NEIS</name>
<dbReference type="SUPFAM" id="SSF55729">
    <property type="entry name" value="Acyl-CoA N-acyltransferases (Nat)"/>
    <property type="match status" value="1"/>
</dbReference>
<dbReference type="Proteomes" id="UP000832011">
    <property type="component" value="Chromosome"/>
</dbReference>
<protein>
    <submittedName>
        <fullName evidence="2">GNAT family N-acetyltransferase</fullName>
    </submittedName>
</protein>
<dbReference type="PANTHER" id="PTHR43792">
    <property type="entry name" value="GNAT FAMILY, PUTATIVE (AFU_ORTHOLOGUE AFUA_3G00765)-RELATED-RELATED"/>
    <property type="match status" value="1"/>
</dbReference>
<accession>A0ABY4E386</accession>
<organism evidence="2 3">
    <name type="scientific">Vitreoscilla massiliensis</name>
    <dbReference type="NCBI Taxonomy" id="1689272"/>
    <lineage>
        <taxon>Bacteria</taxon>
        <taxon>Pseudomonadati</taxon>
        <taxon>Pseudomonadota</taxon>
        <taxon>Betaproteobacteria</taxon>
        <taxon>Neisseriales</taxon>
        <taxon>Neisseriaceae</taxon>
        <taxon>Vitreoscilla</taxon>
    </lineage>
</organism>
<keyword evidence="3" id="KW-1185">Reference proteome</keyword>
<dbReference type="Pfam" id="PF13302">
    <property type="entry name" value="Acetyltransf_3"/>
    <property type="match status" value="1"/>
</dbReference>
<dbReference type="Gene3D" id="3.40.630.30">
    <property type="match status" value="1"/>
</dbReference>
<dbReference type="InterPro" id="IPR016181">
    <property type="entry name" value="Acyl_CoA_acyltransferase"/>
</dbReference>
<dbReference type="RefSeq" id="WP_058356691.1">
    <property type="nucleotide sequence ID" value="NZ_CABKVG010000009.1"/>
</dbReference>